<accession>A0A7W9KFA3</accession>
<protein>
    <submittedName>
        <fullName evidence="1">Uncharacterized protein</fullName>
    </submittedName>
</protein>
<dbReference type="EMBL" id="JACHIR010000001">
    <property type="protein sequence ID" value="MBB5891357.1"/>
    <property type="molecule type" value="Genomic_DNA"/>
</dbReference>
<keyword evidence="2" id="KW-1185">Reference proteome</keyword>
<reference evidence="1 2" key="1">
    <citation type="submission" date="2020-08" db="EMBL/GenBank/DDBJ databases">
        <title>Sequencing the genomes of 1000 actinobacteria strains.</title>
        <authorList>
            <person name="Klenk H.-P."/>
        </authorList>
    </citation>
    <scope>NUCLEOTIDE SEQUENCE [LARGE SCALE GENOMIC DNA]</scope>
    <source>
        <strain evidence="1 2">DSM 43851</strain>
    </source>
</reference>
<sequence length="58" mass="5781">MSPPASCGAVVATGSCATALMSLTTMPETGNYTAVVDWSGLGANTVTATFHQDTTAKS</sequence>
<dbReference type="RefSeq" id="WP_184861416.1">
    <property type="nucleotide sequence ID" value="NZ_BAAAWY010000053.1"/>
</dbReference>
<proteinExistence type="predicted"/>
<organism evidence="1 2">
    <name type="scientific">Kutzneria kofuensis</name>
    <dbReference type="NCBI Taxonomy" id="103725"/>
    <lineage>
        <taxon>Bacteria</taxon>
        <taxon>Bacillati</taxon>
        <taxon>Actinomycetota</taxon>
        <taxon>Actinomycetes</taxon>
        <taxon>Pseudonocardiales</taxon>
        <taxon>Pseudonocardiaceae</taxon>
        <taxon>Kutzneria</taxon>
    </lineage>
</organism>
<dbReference type="AlphaFoldDB" id="A0A7W9KFA3"/>
<gene>
    <name evidence="1" type="ORF">BJ998_002553</name>
</gene>
<evidence type="ECO:0000313" key="2">
    <source>
        <dbReference type="Proteomes" id="UP000585638"/>
    </source>
</evidence>
<comment type="caution">
    <text evidence="1">The sequence shown here is derived from an EMBL/GenBank/DDBJ whole genome shotgun (WGS) entry which is preliminary data.</text>
</comment>
<name>A0A7W9KFA3_9PSEU</name>
<dbReference type="Proteomes" id="UP000585638">
    <property type="component" value="Unassembled WGS sequence"/>
</dbReference>
<evidence type="ECO:0000313" key="1">
    <source>
        <dbReference type="EMBL" id="MBB5891357.1"/>
    </source>
</evidence>